<reference evidence="11 12" key="1">
    <citation type="journal article" date="2012" name="Extremophiles">
        <title>Thermotomaculum hydrothermale gen. nov., sp. nov., a novel heterotrophic thermophile within the phylum Acidobacteria from a deep-sea hydrothermal vent chimney in the Southern Okinawa Trough.</title>
        <authorList>
            <person name="Izumi H."/>
            <person name="Nunoura T."/>
            <person name="Miyazaki M."/>
            <person name="Mino S."/>
            <person name="Toki T."/>
            <person name="Takai K."/>
            <person name="Sako Y."/>
            <person name="Sawabe T."/>
            <person name="Nakagawa S."/>
        </authorList>
    </citation>
    <scope>NUCLEOTIDE SEQUENCE [LARGE SCALE GENOMIC DNA]</scope>
    <source>
        <strain evidence="11 12">AC55</strain>
    </source>
</reference>
<protein>
    <submittedName>
        <fullName evidence="11">Undecaprenyl-phosphate galactose phosphotransferase</fullName>
        <ecNumber evidence="11">2.7.8.6</ecNumber>
    </submittedName>
</protein>
<dbReference type="RefSeq" id="WP_201327717.1">
    <property type="nucleotide sequence ID" value="NZ_AP017470.1"/>
</dbReference>
<feature type="transmembrane region" description="Helical" evidence="9">
    <location>
        <begin position="84"/>
        <end position="102"/>
    </location>
</feature>
<dbReference type="GO" id="GO:0047360">
    <property type="term" value="F:undecaprenyl-phosphate galactose phosphotransferase activity"/>
    <property type="evidence" value="ECO:0007669"/>
    <property type="project" value="UniProtKB-EC"/>
</dbReference>
<dbReference type="EC" id="2.7.8.6" evidence="11"/>
<name>A0A7R6PGQ1_9BACT</name>
<sequence>MLNSVRRNFSKFLLLIHDVLISIILLKISIIAKGFLGDYGLFYIKPNLANYFKSIWWVSLFLIFIFIVKGIYSKRLSFWDEAREIFVSAFFTIILGFSLIYLTKKPEFPRSILFFYFVFTIIIFPLSRHFFKIFLSKIGLYTSNILIIGANETGKLVAKALLDDSELGFSIVGFLDDEIKGEVKINGERYNVLGKIEEYSTIIPQKNIDAVVIAQPDLGEEKLEKLAADVQSYVRKLYLVPKMKKVSTSNAELYHLFDEQMFLLKIHNNLQYGRNKFFKTIFDIILAILLIPFLIPLIFIIGLIIKLDSKGPVFFRHERVGKGGKKIKVFKFRTMYKDAEERLKEILEKDEEARKEWEKYFKLKNDPRITKVGKFLRKTSLDELPQLFNVLKGEMSFVGPRPVVEDEIKMYYKEYAKFYYSVKPGITGLWQISGRNDVDYDNRVKLDTWYVLNWSMWLDIMILFKTVFVVLNKKGAY</sequence>
<evidence type="ECO:0000256" key="7">
    <source>
        <dbReference type="ARBA" id="ARBA00022989"/>
    </source>
</evidence>
<evidence type="ECO:0000313" key="12">
    <source>
        <dbReference type="Proteomes" id="UP000595564"/>
    </source>
</evidence>
<dbReference type="Pfam" id="PF13727">
    <property type="entry name" value="CoA_binding_3"/>
    <property type="match status" value="1"/>
</dbReference>
<evidence type="ECO:0000256" key="2">
    <source>
        <dbReference type="ARBA" id="ARBA00004236"/>
    </source>
</evidence>
<dbReference type="GO" id="GO:0005886">
    <property type="term" value="C:plasma membrane"/>
    <property type="evidence" value="ECO:0007669"/>
    <property type="project" value="UniProtKB-SubCell"/>
</dbReference>
<feature type="transmembrane region" description="Helical" evidence="9">
    <location>
        <begin position="449"/>
        <end position="471"/>
    </location>
</feature>
<dbReference type="InterPro" id="IPR003362">
    <property type="entry name" value="Bact_transf"/>
</dbReference>
<keyword evidence="12" id="KW-1185">Reference proteome</keyword>
<keyword evidence="6 9" id="KW-0812">Transmembrane</keyword>
<dbReference type="PANTHER" id="PTHR30576:SF4">
    <property type="entry name" value="UNDECAPRENYL-PHOSPHATE GALACTOSE PHOSPHOTRANSFERASE"/>
    <property type="match status" value="1"/>
</dbReference>
<evidence type="ECO:0000256" key="5">
    <source>
        <dbReference type="ARBA" id="ARBA00022679"/>
    </source>
</evidence>
<dbReference type="Proteomes" id="UP000595564">
    <property type="component" value="Chromosome"/>
</dbReference>
<accession>A0A7R6PGQ1</accession>
<feature type="transmembrane region" description="Helical" evidence="9">
    <location>
        <begin position="284"/>
        <end position="305"/>
    </location>
</feature>
<dbReference type="InterPro" id="IPR017475">
    <property type="entry name" value="EPS_sugar_tfrase"/>
</dbReference>
<dbReference type="InterPro" id="IPR017472">
    <property type="entry name" value="Undecaprenyl-P_galact_Ptfrase"/>
</dbReference>
<feature type="transmembrane region" description="Helical" evidence="9">
    <location>
        <begin position="55"/>
        <end position="72"/>
    </location>
</feature>
<dbReference type="NCBIfam" id="TIGR03025">
    <property type="entry name" value="EPS_sugtrans"/>
    <property type="match status" value="1"/>
</dbReference>
<dbReference type="Gene3D" id="3.40.50.720">
    <property type="entry name" value="NAD(P)-binding Rossmann-like Domain"/>
    <property type="match status" value="1"/>
</dbReference>
<comment type="similarity">
    <text evidence="3">Belongs to the bacterial sugar transferase family.</text>
</comment>
<evidence type="ECO:0000256" key="9">
    <source>
        <dbReference type="SAM" id="Phobius"/>
    </source>
</evidence>
<keyword evidence="7 9" id="KW-1133">Transmembrane helix</keyword>
<proteinExistence type="inferred from homology"/>
<keyword evidence="8 9" id="KW-0472">Membrane</keyword>
<evidence type="ECO:0000256" key="1">
    <source>
        <dbReference type="ARBA" id="ARBA00004141"/>
    </source>
</evidence>
<gene>
    <name evidence="11" type="primary">rfbP</name>
    <name evidence="11" type="ORF">TTHT_1962</name>
</gene>
<dbReference type="PANTHER" id="PTHR30576">
    <property type="entry name" value="COLANIC BIOSYNTHESIS UDP-GLUCOSE LIPID CARRIER TRANSFERASE"/>
    <property type="match status" value="1"/>
</dbReference>
<dbReference type="AlphaFoldDB" id="A0A7R6PGQ1"/>
<dbReference type="EMBL" id="AP017470">
    <property type="protein sequence ID" value="BBB33409.1"/>
    <property type="molecule type" value="Genomic_DNA"/>
</dbReference>
<feature type="transmembrane region" description="Helical" evidence="9">
    <location>
        <begin position="12"/>
        <end position="35"/>
    </location>
</feature>
<comment type="subcellular location">
    <subcellularLocation>
        <location evidence="2">Cell membrane</location>
    </subcellularLocation>
    <subcellularLocation>
        <location evidence="1">Membrane</location>
        <topology evidence="1">Multi-pass membrane protein</topology>
    </subcellularLocation>
</comment>
<evidence type="ECO:0000256" key="8">
    <source>
        <dbReference type="ARBA" id="ARBA00023136"/>
    </source>
</evidence>
<dbReference type="NCBIfam" id="TIGR03022">
    <property type="entry name" value="WbaP_sugtrans"/>
    <property type="match status" value="1"/>
</dbReference>
<dbReference type="GO" id="GO:0000271">
    <property type="term" value="P:polysaccharide biosynthetic process"/>
    <property type="evidence" value="ECO:0007669"/>
    <property type="project" value="InterPro"/>
</dbReference>
<feature type="domain" description="Bacterial sugar transferase" evidence="10">
    <location>
        <begin position="279"/>
        <end position="471"/>
    </location>
</feature>
<evidence type="ECO:0000259" key="10">
    <source>
        <dbReference type="Pfam" id="PF02397"/>
    </source>
</evidence>
<keyword evidence="4" id="KW-1003">Cell membrane</keyword>
<feature type="transmembrane region" description="Helical" evidence="9">
    <location>
        <begin position="108"/>
        <end position="127"/>
    </location>
</feature>
<evidence type="ECO:0000256" key="6">
    <source>
        <dbReference type="ARBA" id="ARBA00022692"/>
    </source>
</evidence>
<evidence type="ECO:0000256" key="4">
    <source>
        <dbReference type="ARBA" id="ARBA00022475"/>
    </source>
</evidence>
<dbReference type="Pfam" id="PF02397">
    <property type="entry name" value="Bac_transf"/>
    <property type="match status" value="1"/>
</dbReference>
<evidence type="ECO:0000256" key="3">
    <source>
        <dbReference type="ARBA" id="ARBA00006464"/>
    </source>
</evidence>
<dbReference type="KEGG" id="thyd:TTHT_1962"/>
<evidence type="ECO:0000313" key="11">
    <source>
        <dbReference type="EMBL" id="BBB33409.1"/>
    </source>
</evidence>
<keyword evidence="5 11" id="KW-0808">Transferase</keyword>
<organism evidence="11 12">
    <name type="scientific">Thermotomaculum hydrothermale</name>
    <dbReference type="NCBI Taxonomy" id="981385"/>
    <lineage>
        <taxon>Bacteria</taxon>
        <taxon>Pseudomonadati</taxon>
        <taxon>Acidobacteriota</taxon>
        <taxon>Holophagae</taxon>
        <taxon>Thermotomaculales</taxon>
        <taxon>Thermotomaculaceae</taxon>
        <taxon>Thermotomaculum</taxon>
    </lineage>
</organism>